<evidence type="ECO:0000313" key="2">
    <source>
        <dbReference type="Proteomes" id="UP000293300"/>
    </source>
</evidence>
<protein>
    <submittedName>
        <fullName evidence="1">Heavy-metal-associated domain-containing protein</fullName>
    </submittedName>
</protein>
<dbReference type="RefSeq" id="WP_131474998.1">
    <property type="nucleotide sequence ID" value="NZ_SJPE01000002.1"/>
</dbReference>
<accession>A0A4Q9Z2G9</accession>
<dbReference type="OrthoDB" id="982897at2"/>
<gene>
    <name evidence="1" type="ORF">EZL74_02405</name>
</gene>
<dbReference type="AlphaFoldDB" id="A0A4Q9Z2G9"/>
<dbReference type="Proteomes" id="UP000293300">
    <property type="component" value="Unassembled WGS sequence"/>
</dbReference>
<dbReference type="InterPro" id="IPR006121">
    <property type="entry name" value="HMA_dom"/>
</dbReference>
<name>A0A4Q9Z2G9_9FLAO</name>
<proteinExistence type="predicted"/>
<dbReference type="GO" id="GO:0046872">
    <property type="term" value="F:metal ion binding"/>
    <property type="evidence" value="ECO:0007669"/>
    <property type="project" value="InterPro"/>
</dbReference>
<evidence type="ECO:0000313" key="1">
    <source>
        <dbReference type="EMBL" id="TBX70546.1"/>
    </source>
</evidence>
<dbReference type="CDD" id="cd00371">
    <property type="entry name" value="HMA"/>
    <property type="match status" value="1"/>
</dbReference>
<dbReference type="InterPro" id="IPR036163">
    <property type="entry name" value="HMA_dom_sf"/>
</dbReference>
<comment type="caution">
    <text evidence="1">The sequence shown here is derived from an EMBL/GenBank/DDBJ whole genome shotgun (WGS) entry which is preliminary data.</text>
</comment>
<dbReference type="EMBL" id="SJPE01000002">
    <property type="protein sequence ID" value="TBX70546.1"/>
    <property type="molecule type" value="Genomic_DNA"/>
</dbReference>
<sequence>MSLLTDNIIPGNQGMIFSTNAKEESDLAVIKRALLTLDGVEDVQINNTVFPLEFTVFTHSLVSVEDVEKKVNETGFHSIPKNTLNI</sequence>
<dbReference type="SUPFAM" id="SSF55008">
    <property type="entry name" value="HMA, heavy metal-associated domain"/>
    <property type="match status" value="1"/>
</dbReference>
<keyword evidence="2" id="KW-1185">Reference proteome</keyword>
<reference evidence="1 2" key="1">
    <citation type="submission" date="2019-02" db="EMBL/GenBank/DDBJ databases">
        <title>Flavobacterium sp. RD-2-33 isolated from forest soil.</title>
        <authorList>
            <person name="Chaudhary D.K."/>
        </authorList>
    </citation>
    <scope>NUCLEOTIDE SEQUENCE [LARGE SCALE GENOMIC DNA]</scope>
    <source>
        <strain evidence="1 2">RD-2-33</strain>
    </source>
</reference>
<organism evidence="1 2">
    <name type="scientific">Flavobacterium silvisoli</name>
    <dbReference type="NCBI Taxonomy" id="2529433"/>
    <lineage>
        <taxon>Bacteria</taxon>
        <taxon>Pseudomonadati</taxon>
        <taxon>Bacteroidota</taxon>
        <taxon>Flavobacteriia</taxon>
        <taxon>Flavobacteriales</taxon>
        <taxon>Flavobacteriaceae</taxon>
        <taxon>Flavobacterium</taxon>
    </lineage>
</organism>